<gene>
    <name evidence="2" type="ORF">DVS81_02320</name>
</gene>
<dbReference type="PROSITE" id="PS51782">
    <property type="entry name" value="LYSM"/>
    <property type="match status" value="1"/>
</dbReference>
<comment type="caution">
    <text evidence="2">The sequence shown here is derived from an EMBL/GenBank/DDBJ whole genome shotgun (WGS) entry which is preliminary data.</text>
</comment>
<feature type="domain" description="LysM" evidence="1">
    <location>
        <begin position="184"/>
        <end position="231"/>
    </location>
</feature>
<dbReference type="CDD" id="cd00118">
    <property type="entry name" value="LysM"/>
    <property type="match status" value="1"/>
</dbReference>
<dbReference type="InterPro" id="IPR018392">
    <property type="entry name" value="LysM"/>
</dbReference>
<dbReference type="EMBL" id="QPGA01000002">
    <property type="protein sequence ID" value="RDE52088.1"/>
    <property type="molecule type" value="Genomic_DNA"/>
</dbReference>
<dbReference type="AlphaFoldDB" id="A0A369XXK7"/>
<dbReference type="InterPro" id="IPR045361">
    <property type="entry name" value="CIS_tube_prot_N"/>
</dbReference>
<evidence type="ECO:0000313" key="2">
    <source>
        <dbReference type="EMBL" id="RDE52088.1"/>
    </source>
</evidence>
<proteinExistence type="predicted"/>
<protein>
    <submittedName>
        <fullName evidence="2">LysM peptidoglycan-binding domain-containing protein</fullName>
    </submittedName>
</protein>
<name>A0A369XXK7_9PROT</name>
<evidence type="ECO:0000259" key="1">
    <source>
        <dbReference type="PROSITE" id="PS51782"/>
    </source>
</evidence>
<reference evidence="2 3" key="1">
    <citation type="submission" date="2018-05" db="EMBL/GenBank/DDBJ databases">
        <title>Integrated omic analyses show evidence that a Ca. Accumulibacter phosphatis strain performs denitrification under micro-aerobic conditions.</title>
        <authorList>
            <person name="Camejo P.Y."/>
            <person name="Katherine M.D."/>
            <person name="Daniel N.R."/>
        </authorList>
    </citation>
    <scope>NUCLEOTIDE SEQUENCE [LARGE SCALE GENOMIC DNA]</scope>
    <source>
        <strain evidence="2">UW-LDO-IC</strain>
    </source>
</reference>
<dbReference type="Pfam" id="PF19266">
    <property type="entry name" value="CIS_tube"/>
    <property type="match status" value="1"/>
</dbReference>
<sequence>MGLGNLFKLEKLRIEAFKDAKREPSANTPCMEVMFNPTSYKRKYEVAFSSPQPINSDSKPAGYSFTPPGELAFQFVFDGTGVAYSGVEQAARALRGESVKKQIERFEKLCLDMNSDSHQPNFLRISWGDHLKFDARLRSLDITYKLFDEGGDPLRAEIDASFIDDRTAETIARTAGKESPDLTHVRMVKSGDTLPLLCKEIYGSSAHYLRVAADNGLDDFRRLVPGQTLRFAPLKSGERATRT</sequence>
<accession>A0A369XXK7</accession>
<organism evidence="2 3">
    <name type="scientific">Candidatus Accumulibacter meliphilus</name>
    <dbReference type="NCBI Taxonomy" id="2211374"/>
    <lineage>
        <taxon>Bacteria</taxon>
        <taxon>Pseudomonadati</taxon>
        <taxon>Pseudomonadota</taxon>
        <taxon>Betaproteobacteria</taxon>
        <taxon>Candidatus Accumulibacter</taxon>
    </lineage>
</organism>
<evidence type="ECO:0000313" key="3">
    <source>
        <dbReference type="Proteomes" id="UP000253831"/>
    </source>
</evidence>
<dbReference type="Proteomes" id="UP000253831">
    <property type="component" value="Unassembled WGS sequence"/>
</dbReference>